<comment type="subunit">
    <text evidence="4">Component of the Mediator complex.</text>
</comment>
<comment type="function">
    <text evidence="4">Component of the Mediator complex, a coactivator involved in the regulated transcription of nearly all RNA polymerase II-dependent genes. Mediator functions as a bridge to convey information from gene-specific regulatory proteins to the basal RNA polymerase II transcription machinery. Mediator is recruited to promoters by direct interactions with regulatory proteins and serves as a scaffold for the assembly of a functional preinitiation complex with RNA polymerase II and the general transcription factors.</text>
</comment>
<sequence>MGASTSDEPVYRFSVLLVHRATPGTITQFHDYLSNRLPTLKGNWDFTFKIFRNNTYSVAPELAETHETAPESQFLYTFSPSYLNYSCVTLINKKTATVFSHVVQEELGSAHNDLAIPNDHLHRGATSGLNDSFDYLVSKRMQSMWTPRQTIKGDGGQIYELENGNVLIRTANVSLHGNFRGFLIQIEHNDAKSVEADPKVIIEDIMTKYDIPTGNLCYKVLNPSKLDACGDLALQYSEILNF</sequence>
<dbReference type="AlphaFoldDB" id="A0A8F3AIE8"/>
<dbReference type="Pfam" id="PF08612">
    <property type="entry name" value="Med20"/>
    <property type="match status" value="1"/>
</dbReference>
<dbReference type="Gene3D" id="3.30.310.180">
    <property type="match status" value="2"/>
</dbReference>
<evidence type="ECO:0000313" key="5">
    <source>
        <dbReference type="EMBL" id="QWW24208.1"/>
    </source>
</evidence>
<dbReference type="GO" id="GO:0003712">
    <property type="term" value="F:transcription coregulator activity"/>
    <property type="evidence" value="ECO:0007669"/>
    <property type="project" value="InterPro"/>
</dbReference>
<dbReference type="Proteomes" id="UP000825438">
    <property type="component" value="Chromosome III"/>
</dbReference>
<gene>
    <name evidence="4" type="primary">MED20</name>
    <name evidence="5" type="ORF">CA7LBN_003042</name>
</gene>
<evidence type="ECO:0000256" key="3">
    <source>
        <dbReference type="ARBA" id="ARBA00023242"/>
    </source>
</evidence>
<evidence type="ECO:0000256" key="2">
    <source>
        <dbReference type="ARBA" id="ARBA00010743"/>
    </source>
</evidence>
<keyword evidence="4" id="KW-0805">Transcription regulation</keyword>
<accession>A0A8F3AIE8</accession>
<evidence type="ECO:0000256" key="1">
    <source>
        <dbReference type="ARBA" id="ARBA00004123"/>
    </source>
</evidence>
<keyword evidence="4" id="KW-0010">Activator</keyword>
<comment type="subcellular location">
    <subcellularLocation>
        <location evidence="1 4">Nucleus</location>
    </subcellularLocation>
</comment>
<dbReference type="GO" id="GO:0006357">
    <property type="term" value="P:regulation of transcription by RNA polymerase II"/>
    <property type="evidence" value="ECO:0007669"/>
    <property type="project" value="InterPro"/>
</dbReference>
<evidence type="ECO:0000256" key="4">
    <source>
        <dbReference type="RuleBase" id="RU364152"/>
    </source>
</evidence>
<reference evidence="5" key="1">
    <citation type="submission" date="2021-06" db="EMBL/GenBank/DDBJ databases">
        <title>Candida auris outbreak in lebanese hospital.</title>
        <authorList>
            <person name="Finianos M."/>
        </authorList>
    </citation>
    <scope>NUCLEOTIDE SEQUENCE</scope>
    <source>
        <strain evidence="5">CA7LBN</strain>
    </source>
</reference>
<comment type="similarity">
    <text evidence="2 4">Belongs to the Mediator complex subunit 20 family.</text>
</comment>
<organism evidence="5">
    <name type="scientific">Candidozyma auris</name>
    <name type="common">Yeast</name>
    <name type="synonym">Candida auris</name>
    <dbReference type="NCBI Taxonomy" id="498019"/>
    <lineage>
        <taxon>Eukaryota</taxon>
        <taxon>Fungi</taxon>
        <taxon>Dikarya</taxon>
        <taxon>Ascomycota</taxon>
        <taxon>Saccharomycotina</taxon>
        <taxon>Pichiomycetes</taxon>
        <taxon>Metschnikowiaceae</taxon>
        <taxon>Candidozyma</taxon>
    </lineage>
</organism>
<dbReference type="InterPro" id="IPR013921">
    <property type="entry name" value="Mediator_Med20"/>
</dbReference>
<protein>
    <recommendedName>
        <fullName evidence="4">Mediator of RNA polymerase II transcription subunit 20</fullName>
    </recommendedName>
    <alternativeName>
        <fullName evidence="4">Mediator complex subunit 20</fullName>
    </alternativeName>
</protein>
<keyword evidence="3 4" id="KW-0539">Nucleus</keyword>
<name>A0A8F3AIE8_CANAR</name>
<dbReference type="EMBL" id="CP076751">
    <property type="protein sequence ID" value="QWW24208.1"/>
    <property type="molecule type" value="Genomic_DNA"/>
</dbReference>
<dbReference type="GO" id="GO:0016592">
    <property type="term" value="C:mediator complex"/>
    <property type="evidence" value="ECO:0007669"/>
    <property type="project" value="InterPro"/>
</dbReference>
<keyword evidence="4" id="KW-0804">Transcription</keyword>
<proteinExistence type="inferred from homology"/>